<dbReference type="RefSeq" id="XP_065966301.1">
    <property type="nucleotide sequence ID" value="XM_066104099.1"/>
</dbReference>
<name>A0A316ZSK3_9PLEO</name>
<proteinExistence type="inferred from homology"/>
<dbReference type="Proteomes" id="UP000245464">
    <property type="component" value="Chromosome 1"/>
</dbReference>
<dbReference type="SUPFAM" id="SSF54001">
    <property type="entry name" value="Cysteine proteinases"/>
    <property type="match status" value="1"/>
</dbReference>
<evidence type="ECO:0000256" key="2">
    <source>
        <dbReference type="ARBA" id="ARBA00022670"/>
    </source>
</evidence>
<keyword evidence="3" id="KW-0378">Hydrolase</keyword>
<dbReference type="AlphaFoldDB" id="A0A316ZSK3"/>
<evidence type="ECO:0000256" key="3">
    <source>
        <dbReference type="ARBA" id="ARBA00022801"/>
    </source>
</evidence>
<evidence type="ECO:0000256" key="1">
    <source>
        <dbReference type="ARBA" id="ARBA00005234"/>
    </source>
</evidence>
<accession>A0A316ZSK3</accession>
<dbReference type="EMBL" id="NQIK02000001">
    <property type="protein sequence ID" value="KAF7579263.1"/>
    <property type="molecule type" value="Genomic_DNA"/>
</dbReference>
<dbReference type="KEGG" id="ptrr:90954538"/>
<gene>
    <name evidence="4" type="ORF">PtrM4_035030</name>
</gene>
<dbReference type="InterPro" id="IPR003653">
    <property type="entry name" value="Peptidase_C48_C"/>
</dbReference>
<dbReference type="GO" id="GO:0019783">
    <property type="term" value="F:ubiquitin-like protein peptidase activity"/>
    <property type="evidence" value="ECO:0007669"/>
    <property type="project" value="UniProtKB-ARBA"/>
</dbReference>
<dbReference type="GO" id="GO:0008234">
    <property type="term" value="F:cysteine-type peptidase activity"/>
    <property type="evidence" value="ECO:0007669"/>
    <property type="project" value="InterPro"/>
</dbReference>
<evidence type="ECO:0000313" key="4">
    <source>
        <dbReference type="EMBL" id="KAF7579263.1"/>
    </source>
</evidence>
<keyword evidence="2 4" id="KW-0645">Protease</keyword>
<organism evidence="4 5">
    <name type="scientific">Pyrenophora tritici-repentis</name>
    <dbReference type="NCBI Taxonomy" id="45151"/>
    <lineage>
        <taxon>Eukaryota</taxon>
        <taxon>Fungi</taxon>
        <taxon>Dikarya</taxon>
        <taxon>Ascomycota</taxon>
        <taxon>Pezizomycotina</taxon>
        <taxon>Dothideomycetes</taxon>
        <taxon>Pleosporomycetidae</taxon>
        <taxon>Pleosporales</taxon>
        <taxon>Pleosporineae</taxon>
        <taxon>Pleosporaceae</taxon>
        <taxon>Pyrenophora</taxon>
    </lineage>
</organism>
<comment type="similarity">
    <text evidence="1">Belongs to the peptidase C48 family.</text>
</comment>
<dbReference type="Pfam" id="PF02902">
    <property type="entry name" value="Peptidase_C48"/>
    <property type="match status" value="1"/>
</dbReference>
<protein>
    <submittedName>
        <fullName evidence="4">ULP1, Protease, Ulp1 family</fullName>
    </submittedName>
</protein>
<dbReference type="Gene3D" id="3.40.395.10">
    <property type="entry name" value="Adenoviral Proteinase, Chain A"/>
    <property type="match status" value="1"/>
</dbReference>
<comment type="caution">
    <text evidence="4">The sequence shown here is derived from an EMBL/GenBank/DDBJ whole genome shotgun (WGS) entry which is preliminary data.</text>
</comment>
<dbReference type="GO" id="GO:0006508">
    <property type="term" value="P:proteolysis"/>
    <property type="evidence" value="ECO:0007669"/>
    <property type="project" value="UniProtKB-KW"/>
</dbReference>
<evidence type="ECO:0000313" key="5">
    <source>
        <dbReference type="Proteomes" id="UP000245464"/>
    </source>
</evidence>
<reference evidence="4 5" key="1">
    <citation type="journal article" date="2018" name="BMC Genomics">
        <title>Comparative genomics of the wheat fungal pathogen Pyrenophora tritici-repentis reveals chromosomal variations and genome plasticity.</title>
        <authorList>
            <person name="Moolhuijzen P."/>
            <person name="See P.T."/>
            <person name="Hane J.K."/>
            <person name="Shi G."/>
            <person name="Liu Z."/>
            <person name="Oliver R.P."/>
            <person name="Moffat C.S."/>
        </authorList>
    </citation>
    <scope>NUCLEOTIDE SEQUENCE [LARGE SCALE GENOMIC DNA]</scope>
    <source>
        <strain evidence="4">M4</strain>
    </source>
</reference>
<dbReference type="InterPro" id="IPR038765">
    <property type="entry name" value="Papain-like_cys_pep_sf"/>
</dbReference>
<dbReference type="GeneID" id="90954538"/>
<sequence length="81" mass="8972">MAYLEKELGDLFIPSEWNKDTVQRSRQQMNGSDCGVFTLLNALALLRGDDTNLVLPTDGMDDARRRIAATLLAGRPTTEFG</sequence>